<keyword evidence="3" id="KW-0813">Transport</keyword>
<gene>
    <name evidence="9" type="ORF">GCM10017783_24700</name>
</gene>
<dbReference type="Proteomes" id="UP000632154">
    <property type="component" value="Unassembled WGS sequence"/>
</dbReference>
<feature type="transmembrane region" description="Helical" evidence="8">
    <location>
        <begin position="128"/>
        <end position="148"/>
    </location>
</feature>
<feature type="transmembrane region" description="Helical" evidence="8">
    <location>
        <begin position="291"/>
        <end position="312"/>
    </location>
</feature>
<evidence type="ECO:0000256" key="3">
    <source>
        <dbReference type="ARBA" id="ARBA00022448"/>
    </source>
</evidence>
<evidence type="ECO:0000256" key="6">
    <source>
        <dbReference type="ARBA" id="ARBA00022989"/>
    </source>
</evidence>
<dbReference type="SUPFAM" id="SSF81345">
    <property type="entry name" value="ABC transporter involved in vitamin B12 uptake, BtuC"/>
    <property type="match status" value="1"/>
</dbReference>
<dbReference type="Gene3D" id="1.10.3470.10">
    <property type="entry name" value="ABC transporter involved in vitamin B12 uptake, BtuC"/>
    <property type="match status" value="1"/>
</dbReference>
<evidence type="ECO:0000256" key="4">
    <source>
        <dbReference type="ARBA" id="ARBA00022475"/>
    </source>
</evidence>
<feature type="transmembrane region" description="Helical" evidence="8">
    <location>
        <begin position="251"/>
        <end position="279"/>
    </location>
</feature>
<keyword evidence="5 8" id="KW-0812">Transmembrane</keyword>
<keyword evidence="7 8" id="KW-0472">Membrane</keyword>
<dbReference type="RefSeq" id="WP_189644061.1">
    <property type="nucleotide sequence ID" value="NZ_BNAL01000050.1"/>
</dbReference>
<evidence type="ECO:0000256" key="1">
    <source>
        <dbReference type="ARBA" id="ARBA00004651"/>
    </source>
</evidence>
<feature type="transmembrane region" description="Helical" evidence="8">
    <location>
        <begin position="104"/>
        <end position="122"/>
    </location>
</feature>
<feature type="transmembrane region" description="Helical" evidence="8">
    <location>
        <begin position="318"/>
        <end position="336"/>
    </location>
</feature>
<evidence type="ECO:0000313" key="10">
    <source>
        <dbReference type="Proteomes" id="UP000632154"/>
    </source>
</evidence>
<keyword evidence="4" id="KW-1003">Cell membrane</keyword>
<reference evidence="10" key="1">
    <citation type="journal article" date="2019" name="Int. J. Syst. Evol. Microbiol.">
        <title>The Global Catalogue of Microorganisms (GCM) 10K type strain sequencing project: providing services to taxonomists for standard genome sequencing and annotation.</title>
        <authorList>
            <consortium name="The Broad Institute Genomics Platform"/>
            <consortium name="The Broad Institute Genome Sequencing Center for Infectious Disease"/>
            <person name="Wu L."/>
            <person name="Ma J."/>
        </authorList>
    </citation>
    <scope>NUCLEOTIDE SEQUENCE [LARGE SCALE GENOMIC DNA]</scope>
    <source>
        <strain evidence="10">CGMCC 1.18439</strain>
    </source>
</reference>
<comment type="caution">
    <text evidence="9">The sequence shown here is derived from an EMBL/GenBank/DDBJ whole genome shotgun (WGS) entry which is preliminary data.</text>
</comment>
<evidence type="ECO:0000313" key="9">
    <source>
        <dbReference type="EMBL" id="GHG11437.1"/>
    </source>
</evidence>
<comment type="subcellular location">
    <subcellularLocation>
        <location evidence="1">Cell membrane</location>
        <topology evidence="1">Multi-pass membrane protein</topology>
    </subcellularLocation>
</comment>
<sequence length="341" mass="34491">MTSAPLPSPPQTRWAQAALPLGLALGVLALAFFALGVGAVPTPPADLWAALSGQPGEAADLTRRLVFDLRLPRVVAALLGGAMFAVSGTILQAVVRNPLASPDLVGVGAGAGLAVTLLLLALPDAPGWLLPWGAALGAWGAFLAVLALARDGARLPPVRLALLGVAVGAACTALGQVVLLRASDHLGGALAFLAGTVYGADWARVGRALPWALTLLPAAWLLSRRLDLLALGENMALALGHRVTLGRYGTLLVAVGLAASAVTLCGVLGFVGLVAPHLARLLAGSLHGRTLPVSALLGAGLVLAADTLGRVLSPPLEVPAGLITTLLGAPYFLYLLQRTAR</sequence>
<dbReference type="EMBL" id="BNAL01000050">
    <property type="protein sequence ID" value="GHG11437.1"/>
    <property type="molecule type" value="Genomic_DNA"/>
</dbReference>
<dbReference type="PANTHER" id="PTHR30472">
    <property type="entry name" value="FERRIC ENTEROBACTIN TRANSPORT SYSTEM PERMEASE PROTEIN"/>
    <property type="match status" value="1"/>
</dbReference>
<evidence type="ECO:0000256" key="8">
    <source>
        <dbReference type="SAM" id="Phobius"/>
    </source>
</evidence>
<keyword evidence="10" id="KW-1185">Reference proteome</keyword>
<comment type="similarity">
    <text evidence="2">Belongs to the binding-protein-dependent transport system permease family. FecCD subfamily.</text>
</comment>
<evidence type="ECO:0000256" key="2">
    <source>
        <dbReference type="ARBA" id="ARBA00007935"/>
    </source>
</evidence>
<evidence type="ECO:0000256" key="5">
    <source>
        <dbReference type="ARBA" id="ARBA00022692"/>
    </source>
</evidence>
<organism evidence="9 10">
    <name type="scientific">Deinococcus piscis</name>
    <dbReference type="NCBI Taxonomy" id="394230"/>
    <lineage>
        <taxon>Bacteria</taxon>
        <taxon>Thermotogati</taxon>
        <taxon>Deinococcota</taxon>
        <taxon>Deinococci</taxon>
        <taxon>Deinococcales</taxon>
        <taxon>Deinococcaceae</taxon>
        <taxon>Deinococcus</taxon>
    </lineage>
</organism>
<keyword evidence="6 8" id="KW-1133">Transmembrane helix</keyword>
<feature type="transmembrane region" description="Helical" evidence="8">
    <location>
        <begin position="160"/>
        <end position="179"/>
    </location>
</feature>
<evidence type="ECO:0000256" key="7">
    <source>
        <dbReference type="ARBA" id="ARBA00023136"/>
    </source>
</evidence>
<feature type="transmembrane region" description="Helical" evidence="8">
    <location>
        <begin position="74"/>
        <end position="95"/>
    </location>
</feature>
<dbReference type="CDD" id="cd06550">
    <property type="entry name" value="TM_ABC_iron-siderophores_like"/>
    <property type="match status" value="1"/>
</dbReference>
<dbReference type="PANTHER" id="PTHR30472:SF37">
    <property type="entry name" value="FE(3+) DICITRATE TRANSPORT SYSTEM PERMEASE PROTEIN FECD-RELATED"/>
    <property type="match status" value="1"/>
</dbReference>
<dbReference type="InterPro" id="IPR037294">
    <property type="entry name" value="ABC_BtuC-like"/>
</dbReference>
<dbReference type="Pfam" id="PF01032">
    <property type="entry name" value="FecCD"/>
    <property type="match status" value="1"/>
</dbReference>
<proteinExistence type="inferred from homology"/>
<name>A0ABQ3KDY0_9DEIO</name>
<accession>A0ABQ3KDY0</accession>
<protein>
    <submittedName>
        <fullName evidence="9">Iron ABC transporter permease</fullName>
    </submittedName>
</protein>
<dbReference type="InterPro" id="IPR000522">
    <property type="entry name" value="ABC_transptr_permease_BtuC"/>
</dbReference>